<evidence type="ECO:0000313" key="1">
    <source>
        <dbReference type="EMBL" id="SPE76266.1"/>
    </source>
</evidence>
<sequence>MNIIDVLQNNLFLNQLYPKGIKDFFISKIELNYFNKVTVILNCRDKPEIAVKKWGEWGKNFNVVTIEFSVQFLKNINILNWENSSNFNCNCSIKKEDLINVRFYGDDWDINFSTNNGMLFQKADVYLEEPDTSDI</sequence>
<dbReference type="AlphaFoldDB" id="A0A2N9P7E7"/>
<dbReference type="Proteomes" id="UP000238180">
    <property type="component" value="Unassembled WGS sequence"/>
</dbReference>
<evidence type="ECO:0000313" key="2">
    <source>
        <dbReference type="Proteomes" id="UP000238180"/>
    </source>
</evidence>
<accession>A0A2N9P7E7</accession>
<dbReference type="RefSeq" id="WP_105195305.1">
    <property type="nucleotide sequence ID" value="NZ_OLKH01000050.1"/>
</dbReference>
<gene>
    <name evidence="1" type="ORF">FLACOL_00244</name>
</gene>
<organism evidence="1 2">
    <name type="scientific">Flavobacterium columnare</name>
    <dbReference type="NCBI Taxonomy" id="996"/>
    <lineage>
        <taxon>Bacteria</taxon>
        <taxon>Pseudomonadati</taxon>
        <taxon>Bacteroidota</taxon>
        <taxon>Flavobacteriia</taxon>
        <taxon>Flavobacteriales</taxon>
        <taxon>Flavobacteriaceae</taxon>
        <taxon>Flavobacterium</taxon>
    </lineage>
</organism>
<dbReference type="EMBL" id="OLKH01000050">
    <property type="protein sequence ID" value="SPE76266.1"/>
    <property type="molecule type" value="Genomic_DNA"/>
</dbReference>
<reference evidence="1 2" key="1">
    <citation type="submission" date="2018-02" db="EMBL/GenBank/DDBJ databases">
        <authorList>
            <person name="Cohen D.B."/>
            <person name="Kent A.D."/>
        </authorList>
    </citation>
    <scope>NUCLEOTIDE SEQUENCE [LARGE SCALE GENOMIC DNA]</scope>
    <source>
        <strain evidence="1">CIP109753</strain>
    </source>
</reference>
<proteinExistence type="predicted"/>
<name>A0A2N9P7E7_9FLAO</name>
<protein>
    <submittedName>
        <fullName evidence="1">Uncharacterized protein</fullName>
    </submittedName>
</protein>